<evidence type="ECO:0000256" key="1">
    <source>
        <dbReference type="SAM" id="MobiDB-lite"/>
    </source>
</evidence>
<comment type="caution">
    <text evidence="3">The sequence shown here is derived from an EMBL/GenBank/DDBJ whole genome shotgun (WGS) entry which is preliminary data.</text>
</comment>
<evidence type="ECO:0000313" key="4">
    <source>
        <dbReference type="Proteomes" id="UP001166293"/>
    </source>
</evidence>
<reference evidence="3" key="1">
    <citation type="submission" date="2021-06" db="EMBL/GenBank/DDBJ databases">
        <title>Thalassococcus sp. CAU 1522 isolated from sea sand, Republic of Korea.</title>
        <authorList>
            <person name="Kim W."/>
        </authorList>
    </citation>
    <scope>NUCLEOTIDE SEQUENCE</scope>
    <source>
        <strain evidence="3">CAU 1522</strain>
    </source>
</reference>
<evidence type="ECO:0000313" key="3">
    <source>
        <dbReference type="EMBL" id="MBV2361321.1"/>
    </source>
</evidence>
<protein>
    <submittedName>
        <fullName evidence="3">DUF2163 domain-containing protein</fullName>
    </submittedName>
</protein>
<gene>
    <name evidence="3" type="ORF">KUH32_16270</name>
</gene>
<keyword evidence="4" id="KW-1185">Reference proteome</keyword>
<dbReference type="RefSeq" id="WP_217779646.1">
    <property type="nucleotide sequence ID" value="NZ_JAHRWL010000002.1"/>
</dbReference>
<dbReference type="EMBL" id="JAHRWL010000002">
    <property type="protein sequence ID" value="MBV2361321.1"/>
    <property type="molecule type" value="Genomic_DNA"/>
</dbReference>
<feature type="domain" description="Bacteriophage phiJL001 Gp84 C-terminal" evidence="2">
    <location>
        <begin position="194"/>
        <end position="277"/>
    </location>
</feature>
<dbReference type="InterPro" id="IPR018964">
    <property type="entry name" value="Phage_phiJL001_Gp84_C"/>
</dbReference>
<organism evidence="3 4">
    <name type="scientific">Thalassococcus arenae</name>
    <dbReference type="NCBI Taxonomy" id="2851652"/>
    <lineage>
        <taxon>Bacteria</taxon>
        <taxon>Pseudomonadati</taxon>
        <taxon>Pseudomonadota</taxon>
        <taxon>Alphaproteobacteria</taxon>
        <taxon>Rhodobacterales</taxon>
        <taxon>Roseobacteraceae</taxon>
        <taxon>Thalassococcus</taxon>
    </lineage>
</organism>
<dbReference type="Proteomes" id="UP001166293">
    <property type="component" value="Unassembled WGS sequence"/>
</dbReference>
<dbReference type="Pfam" id="PF09356">
    <property type="entry name" value="Phage_BR0599"/>
    <property type="match status" value="1"/>
</dbReference>
<feature type="region of interest" description="Disordered" evidence="1">
    <location>
        <begin position="276"/>
        <end position="295"/>
    </location>
</feature>
<evidence type="ECO:0000259" key="2">
    <source>
        <dbReference type="Pfam" id="PF09356"/>
    </source>
</evidence>
<accession>A0ABS6NBB8</accession>
<sequence length="295" mass="32045">MPEQNALLNHLATGCTTVARAWSVIRRDGVRYGFTDHDRDLEFDGQVFRAGTGLSAKALAQSTGLSVDNTEAMGALTDAAIRESDIAAGRFDDAEVISWLVNWADTSARKVLFRGSIGEIRRSGGAFHAELRGLTEALNRPVGRVFQKPCTAVLGDSACLFDLATPGYQVEAVVALVEENRVLGFDDFGSYEEGWFRRGRVDILSGDAAGLSGAIKQDVAGTNPDRTVSMWQALRARIAPGDAVRLTAGCDKRFSTCRLKFNNGLNYQGFPDIPSEDWMTVHPSQAQRKNGGSRR</sequence>
<dbReference type="InterPro" id="IPR011928">
    <property type="entry name" value="Phage_phiJL001_Gp84"/>
</dbReference>
<dbReference type="NCBIfam" id="TIGR02218">
    <property type="entry name" value="phg_TIGR02218"/>
    <property type="match status" value="1"/>
</dbReference>
<feature type="compositionally biased region" description="Polar residues" evidence="1">
    <location>
        <begin position="282"/>
        <end position="295"/>
    </location>
</feature>
<proteinExistence type="predicted"/>
<dbReference type="Pfam" id="PF09931">
    <property type="entry name" value="Phage_phiJL001_Gp84_N"/>
    <property type="match status" value="1"/>
</dbReference>
<name>A0ABS6NBB8_9RHOB</name>